<feature type="transmembrane region" description="Helical" evidence="2">
    <location>
        <begin position="20"/>
        <end position="37"/>
    </location>
</feature>
<accession>A0A3S4JXH1</accession>
<proteinExistence type="predicted"/>
<dbReference type="Proteomes" id="UP000275777">
    <property type="component" value="Chromosome"/>
</dbReference>
<dbReference type="EMBL" id="LR134182">
    <property type="protein sequence ID" value="VEB42904.1"/>
    <property type="molecule type" value="Genomic_DNA"/>
</dbReference>
<keyword evidence="2" id="KW-0472">Membrane</keyword>
<keyword evidence="2" id="KW-1133">Transmembrane helix</keyword>
<feature type="compositionally biased region" description="Low complexity" evidence="1">
    <location>
        <begin position="104"/>
        <end position="117"/>
    </location>
</feature>
<organism evidence="3 4">
    <name type="scientific">Chromobacterium violaceum</name>
    <dbReference type="NCBI Taxonomy" id="536"/>
    <lineage>
        <taxon>Bacteria</taxon>
        <taxon>Pseudomonadati</taxon>
        <taxon>Pseudomonadota</taxon>
        <taxon>Betaproteobacteria</taxon>
        <taxon>Neisseriales</taxon>
        <taxon>Chromobacteriaceae</taxon>
        <taxon>Chromobacterium</taxon>
    </lineage>
</organism>
<name>A0A3S4JXH1_CHRVL</name>
<evidence type="ECO:0000256" key="2">
    <source>
        <dbReference type="SAM" id="Phobius"/>
    </source>
</evidence>
<protein>
    <submittedName>
        <fullName evidence="3">Uncharacterized protein</fullName>
    </submittedName>
</protein>
<gene>
    <name evidence="3" type="ORF">NCTC9695_03358</name>
</gene>
<dbReference type="AlphaFoldDB" id="A0A3S4JXH1"/>
<evidence type="ECO:0000313" key="4">
    <source>
        <dbReference type="Proteomes" id="UP000275777"/>
    </source>
</evidence>
<reference evidence="3 4" key="1">
    <citation type="submission" date="2018-12" db="EMBL/GenBank/DDBJ databases">
        <authorList>
            <consortium name="Pathogen Informatics"/>
        </authorList>
    </citation>
    <scope>NUCLEOTIDE SEQUENCE [LARGE SCALE GENOMIC DNA]</scope>
    <source>
        <strain evidence="3 4">NCTC9695</strain>
    </source>
</reference>
<sequence length="147" mass="15842">MKNTPALRRGQLDSGFSTVWVVVVLLLSALAAAGWLVKSGKMPQLMRKLDGLLGVEGRSERYQPDYFAEASQHPPAGEEPPVAQAAEQPDQARAAEPVLQAQPARAANSLSLSASLSRVRRPGGRRRRLRSGPRDHHPAQAPAISQP</sequence>
<feature type="region of interest" description="Disordered" evidence="1">
    <location>
        <begin position="63"/>
        <end position="147"/>
    </location>
</feature>
<evidence type="ECO:0000256" key="1">
    <source>
        <dbReference type="SAM" id="MobiDB-lite"/>
    </source>
</evidence>
<feature type="compositionally biased region" description="Basic residues" evidence="1">
    <location>
        <begin position="118"/>
        <end position="131"/>
    </location>
</feature>
<evidence type="ECO:0000313" key="3">
    <source>
        <dbReference type="EMBL" id="VEB42904.1"/>
    </source>
</evidence>
<keyword evidence="2" id="KW-0812">Transmembrane</keyword>